<dbReference type="InterPro" id="IPR024170">
    <property type="entry name" value="Aminoglycoside_N6-AcTrfrase"/>
</dbReference>
<name>A0ABU5Q8K7_9BACT</name>
<reference evidence="10 11" key="1">
    <citation type="submission" date="2023-12" db="EMBL/GenBank/DDBJ databases">
        <title>Novel species of the genus Arcicella isolated from rivers.</title>
        <authorList>
            <person name="Lu H."/>
        </authorList>
    </citation>
    <scope>NUCLEOTIDE SEQUENCE [LARGE SCALE GENOMIC DNA]</scope>
    <source>
        <strain evidence="10 11">KCTC 23307</strain>
    </source>
</reference>
<dbReference type="GO" id="GO:0047663">
    <property type="term" value="F:aminoglycoside 6'-N-acetyltransferase activity"/>
    <property type="evidence" value="ECO:0007669"/>
    <property type="project" value="UniProtKB-EC"/>
</dbReference>
<proteinExistence type="predicted"/>
<keyword evidence="4 10" id="KW-0808">Transferase</keyword>
<evidence type="ECO:0000313" key="10">
    <source>
        <dbReference type="EMBL" id="MEA5139175.1"/>
    </source>
</evidence>
<dbReference type="PANTHER" id="PTHR43877">
    <property type="entry name" value="AMINOALKYLPHOSPHONATE N-ACETYLTRANSFERASE-RELATED-RELATED"/>
    <property type="match status" value="1"/>
</dbReference>
<evidence type="ECO:0000256" key="4">
    <source>
        <dbReference type="ARBA" id="ARBA00022679"/>
    </source>
</evidence>
<dbReference type="RefSeq" id="WP_323296334.1">
    <property type="nucleotide sequence ID" value="NZ_JAYFUM010000008.1"/>
</dbReference>
<comment type="caution">
    <text evidence="10">The sequence shown here is derived from an EMBL/GenBank/DDBJ whole genome shotgun (WGS) entry which is preliminary data.</text>
</comment>
<dbReference type="EC" id="2.3.1.82" evidence="2"/>
<keyword evidence="5" id="KW-0046">Antibiotic resistance</keyword>
<comment type="catalytic activity">
    <reaction evidence="8">
        <text>kanamycin B + acetyl-CoA = N(6')-acetylkanamycin B + CoA + H(+)</text>
        <dbReference type="Rhea" id="RHEA:16449"/>
        <dbReference type="ChEBI" id="CHEBI:15378"/>
        <dbReference type="ChEBI" id="CHEBI:57287"/>
        <dbReference type="ChEBI" id="CHEBI:57288"/>
        <dbReference type="ChEBI" id="CHEBI:58390"/>
        <dbReference type="ChEBI" id="CHEBI:58549"/>
        <dbReference type="EC" id="2.3.1.82"/>
    </reaction>
</comment>
<evidence type="ECO:0000256" key="6">
    <source>
        <dbReference type="ARBA" id="ARBA00023315"/>
    </source>
</evidence>
<keyword evidence="6 10" id="KW-0012">Acyltransferase</keyword>
<dbReference type="Pfam" id="PF00583">
    <property type="entry name" value="Acetyltransf_1"/>
    <property type="match status" value="1"/>
</dbReference>
<sequence>MQIEELSQDNLTDLTELVLEFWTECDFEEEYEAYKNIIEADDEICYLLQENNTYIGFIHLTLRHDYVEGTDDLPVAYIEALYIKAAYQREGFGKQLINVAELWAKQKGCSQLASDTELNNTKAIDFHKKAGFEEVNRIVCFVKNL</sequence>
<dbReference type="EMBL" id="JAYFUM010000008">
    <property type="protein sequence ID" value="MEA5139175.1"/>
    <property type="molecule type" value="Genomic_DNA"/>
</dbReference>
<evidence type="ECO:0000259" key="9">
    <source>
        <dbReference type="PROSITE" id="PS51186"/>
    </source>
</evidence>
<dbReference type="NCBIfam" id="NF043067">
    <property type="entry name" value="AAC_6p_group_E"/>
    <property type="match status" value="1"/>
</dbReference>
<evidence type="ECO:0000256" key="7">
    <source>
        <dbReference type="ARBA" id="ARBA00029660"/>
    </source>
</evidence>
<evidence type="ECO:0000256" key="1">
    <source>
        <dbReference type="ARBA" id="ARBA00011738"/>
    </source>
</evidence>
<evidence type="ECO:0000256" key="3">
    <source>
        <dbReference type="ARBA" id="ARBA00017677"/>
    </source>
</evidence>
<organism evidence="10 11">
    <name type="scientific">Arcicella rigui</name>
    <dbReference type="NCBI Taxonomy" id="797020"/>
    <lineage>
        <taxon>Bacteria</taxon>
        <taxon>Pseudomonadati</taxon>
        <taxon>Bacteroidota</taxon>
        <taxon>Cytophagia</taxon>
        <taxon>Cytophagales</taxon>
        <taxon>Flectobacillaceae</taxon>
        <taxon>Arcicella</taxon>
    </lineage>
</organism>
<dbReference type="Proteomes" id="UP001302949">
    <property type="component" value="Unassembled WGS sequence"/>
</dbReference>
<dbReference type="CDD" id="cd04301">
    <property type="entry name" value="NAT_SF"/>
    <property type="match status" value="1"/>
</dbReference>
<accession>A0ABU5Q8K7</accession>
<dbReference type="InterPro" id="IPR016181">
    <property type="entry name" value="Acyl_CoA_acyltransferase"/>
</dbReference>
<dbReference type="SUPFAM" id="SSF55729">
    <property type="entry name" value="Acyl-CoA N-acyltransferases (Nat)"/>
    <property type="match status" value="1"/>
</dbReference>
<gene>
    <name evidence="10" type="primary">aac(6')</name>
    <name evidence="10" type="ORF">VB248_08520</name>
</gene>
<dbReference type="Gene3D" id="3.40.630.30">
    <property type="match status" value="1"/>
</dbReference>
<protein>
    <recommendedName>
        <fullName evidence="3">Aminoglycoside N(6')-acetyltransferase type 1</fullName>
        <ecNumber evidence="2">2.3.1.82</ecNumber>
    </recommendedName>
    <alternativeName>
        <fullName evidence="7">Aminoglycoside resistance protein</fullName>
    </alternativeName>
</protein>
<comment type="subunit">
    <text evidence="1">Homodimer.</text>
</comment>
<dbReference type="PIRSF" id="PIRSF000452">
    <property type="entry name" value="6-N-acetyltransf"/>
    <property type="match status" value="1"/>
</dbReference>
<evidence type="ECO:0000313" key="11">
    <source>
        <dbReference type="Proteomes" id="UP001302949"/>
    </source>
</evidence>
<keyword evidence="11" id="KW-1185">Reference proteome</keyword>
<dbReference type="InterPro" id="IPR050832">
    <property type="entry name" value="Bact_Acetyltransf"/>
</dbReference>
<dbReference type="PROSITE" id="PS51186">
    <property type="entry name" value="GNAT"/>
    <property type="match status" value="1"/>
</dbReference>
<feature type="domain" description="N-acetyltransferase" evidence="9">
    <location>
        <begin position="1"/>
        <end position="145"/>
    </location>
</feature>
<evidence type="ECO:0000256" key="2">
    <source>
        <dbReference type="ARBA" id="ARBA00012888"/>
    </source>
</evidence>
<evidence type="ECO:0000256" key="5">
    <source>
        <dbReference type="ARBA" id="ARBA00023251"/>
    </source>
</evidence>
<dbReference type="InterPro" id="IPR000182">
    <property type="entry name" value="GNAT_dom"/>
</dbReference>
<evidence type="ECO:0000256" key="8">
    <source>
        <dbReference type="ARBA" id="ARBA00048923"/>
    </source>
</evidence>